<evidence type="ECO:0000256" key="1">
    <source>
        <dbReference type="SAM" id="MobiDB-lite"/>
    </source>
</evidence>
<feature type="transmembrane region" description="Helical" evidence="2">
    <location>
        <begin position="140"/>
        <end position="162"/>
    </location>
</feature>
<dbReference type="PANTHER" id="PTHR36042:SF1">
    <property type="entry name" value="OS05G0490900 PROTEIN"/>
    <property type="match status" value="1"/>
</dbReference>
<dbReference type="EnsemblPlants" id="KEH23842">
    <property type="protein sequence ID" value="KEH23842"/>
    <property type="gene ID" value="MTR_7g095930"/>
</dbReference>
<feature type="transmembrane region" description="Helical" evidence="2">
    <location>
        <begin position="100"/>
        <end position="120"/>
    </location>
</feature>
<dbReference type="STRING" id="3880.A0A072U2A7"/>
<dbReference type="Gramene" id="rna42823">
    <property type="protein sequence ID" value="RHN48137.1"/>
    <property type="gene ID" value="gene42823"/>
</dbReference>
<evidence type="ECO:0000313" key="5">
    <source>
        <dbReference type="EnsemblPlants" id="KEH23842"/>
    </source>
</evidence>
<dbReference type="EMBL" id="PSQE01000007">
    <property type="protein sequence ID" value="RHN48137.1"/>
    <property type="molecule type" value="Genomic_DNA"/>
</dbReference>
<dbReference type="HOGENOM" id="CLU_124143_0_0_1"/>
<sequence length="181" mass="19645">MAVAASSTFSSSLSTVCTLQNRHASQPTTFLGIPLCQKTFLSNKKSPHKFLTVAVTKGSAESSKSDEKIPSWAKPDSEEPPPWAQNEAQNKPSSSEQQGFVIPFYVYLLASAITAIAAIGSIFEYVNQKPVFGVLSSDSVFYAPLLGFFAFTGVPTSAFLWFKSVQAANKEAEEQDKRDGY</sequence>
<dbReference type="Proteomes" id="UP000002051">
    <property type="component" value="Unassembled WGS sequence"/>
</dbReference>
<dbReference type="KEGG" id="mtr:25499186"/>
<gene>
    <name evidence="5" type="primary">25499186</name>
    <name evidence="3" type="ordered locus">MTR_7g095930</name>
    <name evidence="4" type="ORF">MtrunA17_Chr7g0260541</name>
</gene>
<feature type="region of interest" description="Disordered" evidence="1">
    <location>
        <begin position="62"/>
        <end position="95"/>
    </location>
</feature>
<proteinExistence type="predicted"/>
<reference evidence="4" key="5">
    <citation type="journal article" date="2018" name="Nat. Plants">
        <title>Whole-genome landscape of Medicago truncatula symbiotic genes.</title>
        <authorList>
            <person name="Pecrix Y."/>
            <person name="Gamas P."/>
            <person name="Carrere S."/>
        </authorList>
    </citation>
    <scope>NUCLEOTIDE SEQUENCE</scope>
    <source>
        <tissue evidence="4">Leaves</tissue>
    </source>
</reference>
<feature type="compositionally biased region" description="Polar residues" evidence="1">
    <location>
        <begin position="86"/>
        <end position="95"/>
    </location>
</feature>
<reference evidence="5" key="3">
    <citation type="submission" date="2015-04" db="UniProtKB">
        <authorList>
            <consortium name="EnsemblPlants"/>
        </authorList>
    </citation>
    <scope>IDENTIFICATION</scope>
    <source>
        <strain evidence="5">cv. Jemalong A17</strain>
    </source>
</reference>
<dbReference type="AlphaFoldDB" id="A0A072U2A7"/>
<dbReference type="OrthoDB" id="2013891at2759"/>
<evidence type="ECO:0000256" key="2">
    <source>
        <dbReference type="SAM" id="Phobius"/>
    </source>
</evidence>
<evidence type="ECO:0000313" key="3">
    <source>
        <dbReference type="EMBL" id="KEH23842.1"/>
    </source>
</evidence>
<accession>A0A072U2A7</accession>
<organism evidence="3 6">
    <name type="scientific">Medicago truncatula</name>
    <name type="common">Barrel medic</name>
    <name type="synonym">Medicago tribuloides</name>
    <dbReference type="NCBI Taxonomy" id="3880"/>
    <lineage>
        <taxon>Eukaryota</taxon>
        <taxon>Viridiplantae</taxon>
        <taxon>Streptophyta</taxon>
        <taxon>Embryophyta</taxon>
        <taxon>Tracheophyta</taxon>
        <taxon>Spermatophyta</taxon>
        <taxon>Magnoliopsida</taxon>
        <taxon>eudicotyledons</taxon>
        <taxon>Gunneridae</taxon>
        <taxon>Pentapetalae</taxon>
        <taxon>rosids</taxon>
        <taxon>fabids</taxon>
        <taxon>Fabales</taxon>
        <taxon>Fabaceae</taxon>
        <taxon>Papilionoideae</taxon>
        <taxon>50 kb inversion clade</taxon>
        <taxon>NPAAA clade</taxon>
        <taxon>Hologalegina</taxon>
        <taxon>IRL clade</taxon>
        <taxon>Trifolieae</taxon>
        <taxon>Medicago</taxon>
    </lineage>
</organism>
<reference evidence="7" key="4">
    <citation type="journal article" date="2018" name="Nat. Plants">
        <title>Whole-genome landscape of Medicago truncatula symbiotic genes.</title>
        <authorList>
            <person name="Pecrix Y."/>
            <person name="Staton S.E."/>
            <person name="Sallet E."/>
            <person name="Lelandais-Briere C."/>
            <person name="Moreau S."/>
            <person name="Carrere S."/>
            <person name="Blein T."/>
            <person name="Jardinaud M.F."/>
            <person name="Latrasse D."/>
            <person name="Zouine M."/>
            <person name="Zahm M."/>
            <person name="Kreplak J."/>
            <person name="Mayjonade B."/>
            <person name="Satge C."/>
            <person name="Perez M."/>
            <person name="Cauet S."/>
            <person name="Marande W."/>
            <person name="Chantry-Darmon C."/>
            <person name="Lopez-Roques C."/>
            <person name="Bouchez O."/>
            <person name="Berard A."/>
            <person name="Debelle F."/>
            <person name="Munos S."/>
            <person name="Bendahmane A."/>
            <person name="Berges H."/>
            <person name="Niebel A."/>
            <person name="Buitink J."/>
            <person name="Frugier F."/>
            <person name="Benhamed M."/>
            <person name="Crespi M."/>
            <person name="Gouzy J."/>
            <person name="Gamas P."/>
        </authorList>
    </citation>
    <scope>NUCLEOTIDE SEQUENCE [LARGE SCALE GENOMIC DNA]</scope>
    <source>
        <strain evidence="7">cv. Jemalong A17</strain>
    </source>
</reference>
<evidence type="ECO:0000313" key="7">
    <source>
        <dbReference type="Proteomes" id="UP000265566"/>
    </source>
</evidence>
<evidence type="ECO:0000313" key="6">
    <source>
        <dbReference type="Proteomes" id="UP000002051"/>
    </source>
</evidence>
<reference evidence="3 6" key="1">
    <citation type="journal article" date="2011" name="Nature">
        <title>The Medicago genome provides insight into the evolution of rhizobial symbioses.</title>
        <authorList>
            <person name="Young N.D."/>
            <person name="Debelle F."/>
            <person name="Oldroyd G.E."/>
            <person name="Geurts R."/>
            <person name="Cannon S.B."/>
            <person name="Udvardi M.K."/>
            <person name="Benedito V.A."/>
            <person name="Mayer K.F."/>
            <person name="Gouzy J."/>
            <person name="Schoof H."/>
            <person name="Van de Peer Y."/>
            <person name="Proost S."/>
            <person name="Cook D.R."/>
            <person name="Meyers B.C."/>
            <person name="Spannagl M."/>
            <person name="Cheung F."/>
            <person name="De Mita S."/>
            <person name="Krishnakumar V."/>
            <person name="Gundlach H."/>
            <person name="Zhou S."/>
            <person name="Mudge J."/>
            <person name="Bharti A.K."/>
            <person name="Murray J.D."/>
            <person name="Naoumkina M.A."/>
            <person name="Rosen B."/>
            <person name="Silverstein K.A."/>
            <person name="Tang H."/>
            <person name="Rombauts S."/>
            <person name="Zhao P.X."/>
            <person name="Zhou P."/>
            <person name="Barbe V."/>
            <person name="Bardou P."/>
            <person name="Bechner M."/>
            <person name="Bellec A."/>
            <person name="Berger A."/>
            <person name="Berges H."/>
            <person name="Bidwell S."/>
            <person name="Bisseling T."/>
            <person name="Choisne N."/>
            <person name="Couloux A."/>
            <person name="Denny R."/>
            <person name="Deshpande S."/>
            <person name="Dai X."/>
            <person name="Doyle J.J."/>
            <person name="Dudez A.M."/>
            <person name="Farmer A.D."/>
            <person name="Fouteau S."/>
            <person name="Franken C."/>
            <person name="Gibelin C."/>
            <person name="Gish J."/>
            <person name="Goldstein S."/>
            <person name="Gonzalez A.J."/>
            <person name="Green P.J."/>
            <person name="Hallab A."/>
            <person name="Hartog M."/>
            <person name="Hua A."/>
            <person name="Humphray S.J."/>
            <person name="Jeong D.H."/>
            <person name="Jing Y."/>
            <person name="Jocker A."/>
            <person name="Kenton S.M."/>
            <person name="Kim D.J."/>
            <person name="Klee K."/>
            <person name="Lai H."/>
            <person name="Lang C."/>
            <person name="Lin S."/>
            <person name="Macmil S.L."/>
            <person name="Magdelenat G."/>
            <person name="Matthews L."/>
            <person name="McCorrison J."/>
            <person name="Monaghan E.L."/>
            <person name="Mun J.H."/>
            <person name="Najar F.Z."/>
            <person name="Nicholson C."/>
            <person name="Noirot C."/>
            <person name="O'Bleness M."/>
            <person name="Paule C.R."/>
            <person name="Poulain J."/>
            <person name="Prion F."/>
            <person name="Qin B."/>
            <person name="Qu C."/>
            <person name="Retzel E.F."/>
            <person name="Riddle C."/>
            <person name="Sallet E."/>
            <person name="Samain S."/>
            <person name="Samson N."/>
            <person name="Sanders I."/>
            <person name="Saurat O."/>
            <person name="Scarpelli C."/>
            <person name="Schiex T."/>
            <person name="Segurens B."/>
            <person name="Severin A.J."/>
            <person name="Sherrier D.J."/>
            <person name="Shi R."/>
            <person name="Sims S."/>
            <person name="Singer S.R."/>
            <person name="Sinharoy S."/>
            <person name="Sterck L."/>
            <person name="Viollet A."/>
            <person name="Wang B.B."/>
            <person name="Wang K."/>
            <person name="Wang M."/>
            <person name="Wang X."/>
            <person name="Warfsmann J."/>
            <person name="Weissenbach J."/>
            <person name="White D.D."/>
            <person name="White J.D."/>
            <person name="Wiley G.B."/>
            <person name="Wincker P."/>
            <person name="Xing Y."/>
            <person name="Yang L."/>
            <person name="Yao Z."/>
            <person name="Ying F."/>
            <person name="Zhai J."/>
            <person name="Zhou L."/>
            <person name="Zuber A."/>
            <person name="Denarie J."/>
            <person name="Dixon R.A."/>
            <person name="May G.D."/>
            <person name="Schwartz D.C."/>
            <person name="Rogers J."/>
            <person name="Quetier F."/>
            <person name="Town C.D."/>
            <person name="Roe B.A."/>
        </authorList>
    </citation>
    <scope>NUCLEOTIDE SEQUENCE [LARGE SCALE GENOMIC DNA]</scope>
    <source>
        <strain evidence="3">A17</strain>
        <strain evidence="5 6">cv. Jemalong A17</strain>
    </source>
</reference>
<keyword evidence="2" id="KW-1133">Transmembrane helix</keyword>
<keyword evidence="2" id="KW-0472">Membrane</keyword>
<protein>
    <submittedName>
        <fullName evidence="3">Transmembrane protein, putative</fullName>
    </submittedName>
</protein>
<keyword evidence="2 3" id="KW-0812">Transmembrane</keyword>
<dbReference type="Proteomes" id="UP000265566">
    <property type="component" value="Chromosome 7"/>
</dbReference>
<evidence type="ECO:0000313" key="4">
    <source>
        <dbReference type="EMBL" id="RHN48137.1"/>
    </source>
</evidence>
<reference evidence="3 6" key="2">
    <citation type="journal article" date="2014" name="BMC Genomics">
        <title>An improved genome release (version Mt4.0) for the model legume Medicago truncatula.</title>
        <authorList>
            <person name="Tang H."/>
            <person name="Krishnakumar V."/>
            <person name="Bidwell S."/>
            <person name="Rosen B."/>
            <person name="Chan A."/>
            <person name="Zhou S."/>
            <person name="Gentzbittel L."/>
            <person name="Childs K.L."/>
            <person name="Yandell M."/>
            <person name="Gundlach H."/>
            <person name="Mayer K.F."/>
            <person name="Schwartz D.C."/>
            <person name="Town C.D."/>
        </authorList>
    </citation>
    <scope>GENOME REANNOTATION</scope>
    <source>
        <strain evidence="3">A17</strain>
        <strain evidence="5 6">cv. Jemalong A17</strain>
    </source>
</reference>
<dbReference type="PANTHER" id="PTHR36042">
    <property type="entry name" value="OS05G0490900 PROTEIN"/>
    <property type="match status" value="1"/>
</dbReference>
<name>A0A072U2A7_MEDTR</name>
<keyword evidence="6" id="KW-1185">Reference proteome</keyword>
<dbReference type="EMBL" id="CM001223">
    <property type="protein sequence ID" value="KEH23842.1"/>
    <property type="molecule type" value="Genomic_DNA"/>
</dbReference>